<keyword evidence="4" id="KW-1185">Reference proteome</keyword>
<dbReference type="GeneTree" id="ENSGT00390000018558"/>
<dbReference type="GO" id="GO:0042765">
    <property type="term" value="C:GPI-anchor transamidase complex"/>
    <property type="evidence" value="ECO:0007669"/>
    <property type="project" value="InterPro"/>
</dbReference>
<dbReference type="AlphaFoldDB" id="A0A8C8JPP5"/>
<dbReference type="Pfam" id="PF04113">
    <property type="entry name" value="Gpi16"/>
    <property type="match status" value="1"/>
</dbReference>
<evidence type="ECO:0008006" key="5">
    <source>
        <dbReference type="Google" id="ProtNLM"/>
    </source>
</evidence>
<reference evidence="3" key="2">
    <citation type="submission" date="2025-09" db="UniProtKB">
        <authorList>
            <consortium name="Ensembl"/>
        </authorList>
    </citation>
    <scope>IDENTIFICATION</scope>
</reference>
<evidence type="ECO:0000256" key="2">
    <source>
        <dbReference type="SAM" id="SignalP"/>
    </source>
</evidence>
<dbReference type="GO" id="GO:0016255">
    <property type="term" value="P:attachment of GPI anchor to protein"/>
    <property type="evidence" value="ECO:0007669"/>
    <property type="project" value="InterPro"/>
</dbReference>
<dbReference type="InterPro" id="IPR007245">
    <property type="entry name" value="PIG-T"/>
</dbReference>
<proteinExistence type="predicted"/>
<accession>A0A8C8JPP5</accession>
<dbReference type="PANTHER" id="PTHR12959:SF11">
    <property type="entry name" value="GPI TRANSAMIDASE COMPONENT PIG-T"/>
    <property type="match status" value="1"/>
</dbReference>
<dbReference type="Proteomes" id="UP000694402">
    <property type="component" value="Unassembled WGS sequence"/>
</dbReference>
<feature type="chain" id="PRO_5034961868" description="GPI transamidase component PIG-T" evidence="2">
    <location>
        <begin position="17"/>
        <end position="669"/>
    </location>
</feature>
<feature type="region of interest" description="Disordered" evidence="1">
    <location>
        <begin position="103"/>
        <end position="122"/>
    </location>
</feature>
<evidence type="ECO:0000313" key="4">
    <source>
        <dbReference type="Proteomes" id="UP000694402"/>
    </source>
</evidence>
<reference evidence="3" key="1">
    <citation type="submission" date="2025-08" db="UniProtKB">
        <authorList>
            <consortium name="Ensembl"/>
        </authorList>
    </citation>
    <scope>IDENTIFICATION</scope>
</reference>
<feature type="signal peptide" evidence="2">
    <location>
        <begin position="1"/>
        <end position="16"/>
    </location>
</feature>
<sequence>MLAFILCELVYVFVTADVQETNQVKDAEGQTHAVEEERQWEATEVETNLSLTDTPSDNEADHVQTYDIPPPPPAKYKIQEAAEEERRDSLETNIVDVPSDKVAHVSDTKKTLDDPPPPPEKDRFQEELVIRPLHSGDTYARNKGKEFDLKLYLVSHYQLFPKSLGQVILKFSVSELHISFTQGYWRTMQWGQPFLLSPPGAELWVWFQDTVTDVDIAWKELTNVLSGIFCASLNFIDSTNTPLGVGNVTDQRFLRSAVLPREIVCTENLTPWKKLLPCGAKTGLAVLMNSEKFFHSSFYSQALHITPVCQVRCMYIQSSDVSWELRQTLNVVFDLHSSGQEWSLFKMFSRTLLLTEACPLAFSSKVYVDVTDNPQVSNLTLATPLLSQAVVLEDRRTYSVYDLTNQATFGQTRSLNMLLRWRAAENMLRPLLHGERYVAGYGLQKGEIHTLVYNHHTYRAFPVLLLDTVPWYLRLYIHTLTAPASVATTNPVSYIHYQPSKDRLQPHLLEMLVQLPPNSVTEVTVQFERALLKWTEYTPDPNHGFYVGSSVISALMHSVVAMDTNSTQERRFSAESSYFMWVYTEPLLVNLPTPDFSMPYNVICLTCTVMAVGYGSLYKLLTRTFQVEELGIRPFQCLLRRKQSIFCRFQWGEFTARRGSRSQQAVIYL</sequence>
<dbReference type="PANTHER" id="PTHR12959">
    <property type="entry name" value="GPI TRANSAMIDASE COMPONENT PIG-T-RELATED"/>
    <property type="match status" value="1"/>
</dbReference>
<gene>
    <name evidence="3" type="primary">PIGT</name>
</gene>
<evidence type="ECO:0000256" key="1">
    <source>
        <dbReference type="SAM" id="MobiDB-lite"/>
    </source>
</evidence>
<organism evidence="3 4">
    <name type="scientific">Oncorhynchus tshawytscha</name>
    <name type="common">Chinook salmon</name>
    <name type="synonym">Salmo tshawytscha</name>
    <dbReference type="NCBI Taxonomy" id="74940"/>
    <lineage>
        <taxon>Eukaryota</taxon>
        <taxon>Metazoa</taxon>
        <taxon>Chordata</taxon>
        <taxon>Craniata</taxon>
        <taxon>Vertebrata</taxon>
        <taxon>Euteleostomi</taxon>
        <taxon>Actinopterygii</taxon>
        <taxon>Neopterygii</taxon>
        <taxon>Teleostei</taxon>
        <taxon>Protacanthopterygii</taxon>
        <taxon>Salmoniformes</taxon>
        <taxon>Salmonidae</taxon>
        <taxon>Salmoninae</taxon>
        <taxon>Oncorhynchus</taxon>
    </lineage>
</organism>
<evidence type="ECO:0000313" key="3">
    <source>
        <dbReference type="Ensembl" id="ENSOTSP00005098107.1"/>
    </source>
</evidence>
<protein>
    <recommendedName>
        <fullName evidence="5">GPI transamidase component PIG-T</fullName>
    </recommendedName>
</protein>
<name>A0A8C8JPP5_ONCTS</name>
<dbReference type="Ensembl" id="ENSOTST00005106175.2">
    <property type="protein sequence ID" value="ENSOTSP00005098107.1"/>
    <property type="gene ID" value="ENSOTSG00005045319.2"/>
</dbReference>
<feature type="region of interest" description="Disordered" evidence="1">
    <location>
        <begin position="49"/>
        <end position="73"/>
    </location>
</feature>
<keyword evidence="2" id="KW-0732">Signal</keyword>